<gene>
    <name evidence="1" type="ORF">HK097_000416</name>
</gene>
<dbReference type="EMBL" id="JADGJD010000107">
    <property type="protein sequence ID" value="KAJ3054899.1"/>
    <property type="molecule type" value="Genomic_DNA"/>
</dbReference>
<name>A0AAD5X4M4_9FUNG</name>
<proteinExistence type="predicted"/>
<keyword evidence="2" id="KW-1185">Reference proteome</keyword>
<protein>
    <submittedName>
        <fullName evidence="1">Uncharacterized protein</fullName>
    </submittedName>
</protein>
<dbReference type="AlphaFoldDB" id="A0AAD5X4M4"/>
<evidence type="ECO:0000313" key="1">
    <source>
        <dbReference type="EMBL" id="KAJ3054899.1"/>
    </source>
</evidence>
<organism evidence="1 2">
    <name type="scientific">Rhizophlyctis rosea</name>
    <dbReference type="NCBI Taxonomy" id="64517"/>
    <lineage>
        <taxon>Eukaryota</taxon>
        <taxon>Fungi</taxon>
        <taxon>Fungi incertae sedis</taxon>
        <taxon>Chytridiomycota</taxon>
        <taxon>Chytridiomycota incertae sedis</taxon>
        <taxon>Chytridiomycetes</taxon>
        <taxon>Rhizophlyctidales</taxon>
        <taxon>Rhizophlyctidaceae</taxon>
        <taxon>Rhizophlyctis</taxon>
    </lineage>
</organism>
<dbReference type="Proteomes" id="UP001212841">
    <property type="component" value="Unassembled WGS sequence"/>
</dbReference>
<reference evidence="1" key="1">
    <citation type="submission" date="2020-05" db="EMBL/GenBank/DDBJ databases">
        <title>Phylogenomic resolution of chytrid fungi.</title>
        <authorList>
            <person name="Stajich J.E."/>
            <person name="Amses K."/>
            <person name="Simmons R."/>
            <person name="Seto K."/>
            <person name="Myers J."/>
            <person name="Bonds A."/>
            <person name="Quandt C.A."/>
            <person name="Barry K."/>
            <person name="Liu P."/>
            <person name="Grigoriev I."/>
            <person name="Longcore J.E."/>
            <person name="James T.Y."/>
        </authorList>
    </citation>
    <scope>NUCLEOTIDE SEQUENCE</scope>
    <source>
        <strain evidence="1">JEL0318</strain>
    </source>
</reference>
<comment type="caution">
    <text evidence="1">The sequence shown here is derived from an EMBL/GenBank/DDBJ whole genome shotgun (WGS) entry which is preliminary data.</text>
</comment>
<evidence type="ECO:0000313" key="2">
    <source>
        <dbReference type="Proteomes" id="UP001212841"/>
    </source>
</evidence>
<accession>A0AAD5X4M4</accession>
<sequence>MSYVSFHVTVRDNNGAPFTDPTALAAIKNSKQGVSRIFNKITLRSGFSVIESFVYNKEVGKFLSSANSDRRKWLRITEGLGVDNLFATGASRKFTMQICSSLFSNELAIPLPIFTGGIQVKFSIATPDEFFTTAVPRFSVDQPSLTYVAICPDPAFTLDLVRSIQSGRSAWFPLVETKTVRSPGNGTDMQTYNVAVGNYSRVESIHFTHWENGAYRLRSNDKFERYKDAGLKSWNVTDNEITNPSFNRRFTHGPRDVETFLVTHLSDTGSMFTVHDAANYPEDLANGISAFDTYRNKHFKAGLTLTSDNEVWGSGLSLVGSANPHMVIDAQYETALPNSTTTEISVNLSLLLELSGTRIDVHRVFA</sequence>